<proteinExistence type="inferred from homology"/>
<dbReference type="InterPro" id="IPR008504">
    <property type="entry name" value="Emc6"/>
</dbReference>
<keyword evidence="4 9" id="KW-0812">Transmembrane</keyword>
<sequence length="100" mass="10799">MESISEPSLRFNLQQISYCRTTTAVLTGSTAGILGLTGVLGFVLYLSTAVLVSVILLAKAGANSASFFPSKSSLYLQGVLEEIVTYILFWTLLYGIVHVY</sequence>
<dbReference type="PANTHER" id="PTHR20994">
    <property type="entry name" value="ER MEMBRANE PROTEIN COMPLEX SUBUNIT 6"/>
    <property type="match status" value="1"/>
</dbReference>
<evidence type="ECO:0000256" key="9">
    <source>
        <dbReference type="SAM" id="Phobius"/>
    </source>
</evidence>
<evidence type="ECO:0000256" key="3">
    <source>
        <dbReference type="ARBA" id="ARBA00020827"/>
    </source>
</evidence>
<evidence type="ECO:0000256" key="2">
    <source>
        <dbReference type="ARBA" id="ARBA00009436"/>
    </source>
</evidence>
<keyword evidence="5" id="KW-0256">Endoplasmic reticulum</keyword>
<keyword evidence="7 9" id="KW-0472">Membrane</keyword>
<dbReference type="InterPro" id="IPR029008">
    <property type="entry name" value="EMC6-like"/>
</dbReference>
<evidence type="ECO:0000256" key="5">
    <source>
        <dbReference type="ARBA" id="ARBA00022824"/>
    </source>
</evidence>
<dbReference type="GO" id="GO:0034975">
    <property type="term" value="P:protein folding in endoplasmic reticulum"/>
    <property type="evidence" value="ECO:0007669"/>
    <property type="project" value="TreeGrafter"/>
</dbReference>
<dbReference type="Pfam" id="PF07019">
    <property type="entry name" value="EMC6"/>
    <property type="match status" value="1"/>
</dbReference>
<evidence type="ECO:0000256" key="6">
    <source>
        <dbReference type="ARBA" id="ARBA00022989"/>
    </source>
</evidence>
<dbReference type="AlphaFoldDB" id="A0AAV7JLC4"/>
<comment type="caution">
    <text evidence="10">The sequence shown here is derived from an EMBL/GenBank/DDBJ whole genome shotgun (WGS) entry which is preliminary data.</text>
</comment>
<dbReference type="GO" id="GO:0072546">
    <property type="term" value="C:EMC complex"/>
    <property type="evidence" value="ECO:0007669"/>
    <property type="project" value="InterPro"/>
</dbReference>
<evidence type="ECO:0000313" key="10">
    <source>
        <dbReference type="EMBL" id="KAI6649608.1"/>
    </source>
</evidence>
<dbReference type="EMBL" id="JAKMXF010000319">
    <property type="protein sequence ID" value="KAI6649608.1"/>
    <property type="molecule type" value="Genomic_DNA"/>
</dbReference>
<comment type="subcellular location">
    <subcellularLocation>
        <location evidence="1">Endoplasmic reticulum membrane</location>
        <topology evidence="1">Multi-pass membrane protein</topology>
    </subcellularLocation>
</comment>
<feature type="transmembrane region" description="Helical" evidence="9">
    <location>
        <begin position="79"/>
        <end position="97"/>
    </location>
</feature>
<evidence type="ECO:0000256" key="1">
    <source>
        <dbReference type="ARBA" id="ARBA00004477"/>
    </source>
</evidence>
<accession>A0AAV7JLC4</accession>
<evidence type="ECO:0000256" key="4">
    <source>
        <dbReference type="ARBA" id="ARBA00022692"/>
    </source>
</evidence>
<keyword evidence="6 9" id="KW-1133">Transmembrane helix</keyword>
<organism evidence="10 11">
    <name type="scientific">Oopsacas minuta</name>
    <dbReference type="NCBI Taxonomy" id="111878"/>
    <lineage>
        <taxon>Eukaryota</taxon>
        <taxon>Metazoa</taxon>
        <taxon>Porifera</taxon>
        <taxon>Hexactinellida</taxon>
        <taxon>Hexasterophora</taxon>
        <taxon>Lyssacinosida</taxon>
        <taxon>Leucopsacidae</taxon>
        <taxon>Oopsacas</taxon>
    </lineage>
</organism>
<protein>
    <recommendedName>
        <fullName evidence="3">ER membrane protein complex subunit 6</fullName>
    </recommendedName>
    <alternativeName>
        <fullName evidence="8">Transmembrane protein 93</fullName>
    </alternativeName>
</protein>
<dbReference type="GO" id="GO:0000045">
    <property type="term" value="P:autophagosome assembly"/>
    <property type="evidence" value="ECO:0007669"/>
    <property type="project" value="TreeGrafter"/>
</dbReference>
<evidence type="ECO:0000256" key="8">
    <source>
        <dbReference type="ARBA" id="ARBA00031072"/>
    </source>
</evidence>
<dbReference type="Proteomes" id="UP001165289">
    <property type="component" value="Unassembled WGS sequence"/>
</dbReference>
<comment type="similarity">
    <text evidence="2">Belongs to the EMC6 family.</text>
</comment>
<reference evidence="10 11" key="1">
    <citation type="journal article" date="2023" name="BMC Biol.">
        <title>The compact genome of the sponge Oopsacas minuta (Hexactinellida) is lacking key metazoan core genes.</title>
        <authorList>
            <person name="Santini S."/>
            <person name="Schenkelaars Q."/>
            <person name="Jourda C."/>
            <person name="Duchesne M."/>
            <person name="Belahbib H."/>
            <person name="Rocher C."/>
            <person name="Selva M."/>
            <person name="Riesgo A."/>
            <person name="Vervoort M."/>
            <person name="Leys S.P."/>
            <person name="Kodjabachian L."/>
            <person name="Le Bivic A."/>
            <person name="Borchiellini C."/>
            <person name="Claverie J.M."/>
            <person name="Renard E."/>
        </authorList>
    </citation>
    <scope>NUCLEOTIDE SEQUENCE [LARGE SCALE GENOMIC DNA]</scope>
    <source>
        <strain evidence="10">SPO-2</strain>
    </source>
</reference>
<feature type="transmembrane region" description="Helical" evidence="9">
    <location>
        <begin position="33"/>
        <end position="58"/>
    </location>
</feature>
<keyword evidence="11" id="KW-1185">Reference proteome</keyword>
<evidence type="ECO:0000256" key="7">
    <source>
        <dbReference type="ARBA" id="ARBA00023136"/>
    </source>
</evidence>
<evidence type="ECO:0000313" key="11">
    <source>
        <dbReference type="Proteomes" id="UP001165289"/>
    </source>
</evidence>
<name>A0AAV7JLC4_9METZ</name>
<gene>
    <name evidence="10" type="ORF">LOD99_6612</name>
</gene>
<dbReference type="PANTHER" id="PTHR20994:SF0">
    <property type="entry name" value="ER MEMBRANE PROTEIN COMPLEX SUBUNIT 6"/>
    <property type="match status" value="1"/>
</dbReference>